<feature type="compositionally biased region" description="Basic and acidic residues" evidence="15">
    <location>
        <begin position="1316"/>
        <end position="1332"/>
    </location>
</feature>
<dbReference type="SMART" id="SM00433">
    <property type="entry name" value="TOP2c"/>
    <property type="match status" value="1"/>
</dbReference>
<dbReference type="Gene3D" id="3.90.199.10">
    <property type="entry name" value="Topoisomerase II, domain 5"/>
    <property type="match status" value="1"/>
</dbReference>
<dbReference type="EC" id="5.6.2.2" evidence="13"/>
<dbReference type="FunFam" id="3.30.1360.40:FF:000003">
    <property type="entry name" value="DNA topoisomerase 2"/>
    <property type="match status" value="1"/>
</dbReference>
<dbReference type="FunFam" id="3.30.565.10:FF:000004">
    <property type="entry name" value="DNA topoisomerase 2"/>
    <property type="match status" value="1"/>
</dbReference>
<dbReference type="Gene3D" id="3.30.1490.30">
    <property type="match status" value="1"/>
</dbReference>
<dbReference type="PANTHER" id="PTHR10169:SF62">
    <property type="entry name" value="DNA TOPOISOMERASE 2 TOP-2-RELATED"/>
    <property type="match status" value="1"/>
</dbReference>
<comment type="similarity">
    <text evidence="4 13">Belongs to the type II topoisomerase family.</text>
</comment>
<dbReference type="CDD" id="cd16930">
    <property type="entry name" value="HATPase_TopII-like"/>
    <property type="match status" value="1"/>
</dbReference>
<dbReference type="InterPro" id="IPR013759">
    <property type="entry name" value="Topo_IIA_B_C"/>
</dbReference>
<dbReference type="FunFam" id="3.30.230.10:FF:000008">
    <property type="entry name" value="DNA topoisomerase 2"/>
    <property type="match status" value="1"/>
</dbReference>
<dbReference type="InterPro" id="IPR031660">
    <property type="entry name" value="TOPRIM_C"/>
</dbReference>
<evidence type="ECO:0000256" key="1">
    <source>
        <dbReference type="ARBA" id="ARBA00000185"/>
    </source>
</evidence>
<dbReference type="GO" id="GO:0005634">
    <property type="term" value="C:nucleus"/>
    <property type="evidence" value="ECO:0007669"/>
    <property type="project" value="TreeGrafter"/>
</dbReference>
<feature type="coiled-coil region" evidence="14">
    <location>
        <begin position="1193"/>
        <end position="1254"/>
    </location>
</feature>
<dbReference type="CDD" id="cd03365">
    <property type="entry name" value="TOPRIM_TopoIIA"/>
    <property type="match status" value="1"/>
</dbReference>
<keyword evidence="14" id="KW-0175">Coiled coil</keyword>
<dbReference type="InterPro" id="IPR001241">
    <property type="entry name" value="Topo_IIA"/>
</dbReference>
<dbReference type="Gene3D" id="3.30.230.10">
    <property type="match status" value="1"/>
</dbReference>
<dbReference type="InterPro" id="IPR013758">
    <property type="entry name" value="Topo_IIA_A/C_ab"/>
</dbReference>
<keyword evidence="6 13" id="KW-0547">Nucleotide-binding</keyword>
<reference evidence="19" key="1">
    <citation type="submission" date="2013-10" db="EMBL/GenBank/DDBJ databases">
        <title>Genome sequencing of Onchocerca volvulus.</title>
        <authorList>
            <person name="Cotton J."/>
            <person name="Tsai J."/>
            <person name="Stanley E."/>
            <person name="Tracey A."/>
            <person name="Holroyd N."/>
            <person name="Lustigman S."/>
            <person name="Berriman M."/>
        </authorList>
    </citation>
    <scope>NUCLEOTIDE SEQUENCE</scope>
</reference>
<dbReference type="SUPFAM" id="SSF56719">
    <property type="entry name" value="Type II DNA topoisomerase"/>
    <property type="match status" value="1"/>
</dbReference>
<sequence length="1533" mass="175532">MSDSSEVISIDLDEDSFAPSPSPPKLTKKAPVKGVVKPAGKKKAEKSSAGTASEDPMDVFMDLEKEEKENKGKRLSIEKIYQKKSQLEHILLRPDTYIGSVEYTDRTPMWVYDTETDRIVQREISYVPGLYKIFDEILVNAADNKQRDPKMNLIKVYINKEENEISIYNNGRGIPVVLHKVEKLYVPELIFGTLLTSSNYDDSERKVTGGRNGYGAKLCNIFSKEFTLETSTSEYGKAFKQIWVNNMSKGEEPKITSSSKEDFTRVTFKPDLAKFKMTKLDDDIVALMCRRAYDIAGTTRGVKVFLNNRQIPVQGFKQYVEQYVKHNVDNNGEAHKVVYESVNARWEVAITISDKGFQQVSFTNSIATTKGGRHVDYVVDQITSKLIDVIKKKIGKSGGINVKPFQIKNHMWIFVNALIENPTFDSQTKETMTLQSKSFGSTCELSEKFIQAALKCGIVEAIMAWVRFKQQETLDKKCSSKKTSKLKGVPKLEDANDAGTKNSAQCTLILTEGDSAKSLAVSGLGVVGRDKYGVFPLRGKMLNVREGNHKQIMENAEVNALLKIIGLQYRLKYDKDEDMKTLRYGKIMVMADQDQDGSHIKGLVINFIHYNWPALIRRNFVEEFITPIVKATKGKEEISFFSLPEYKEWLSNTDNWKTYRIKYYKGLGTSTSKEAKEYFMDMRRHRIQFRYGGEEDDDALDMAFSKKKIEERKIWLTNWMAERRSRREDGLTEEYLYDKDTHVVSFKDFVNKELVLFSNCDNERSIPSLVDGLKPGQRKVLFTCFKRADKKEVKVAQLAGAVGEMSAYHHGEASLMSTIVNLAQDFVGSNNINLLLPIGQFGTRLQGGKDSASPRYIFTQLNPVTKALFPSVDENVLRFLFEENQKIEPEWYCPVIPTVLVNGAEGIGTAWSTKVPCYNPREIVDNMRALIDGKEPKPLMPWYKHFRGTIEQLDDQRFVCNGEVAVINNETIEITELPIRTWTQTYKETVLVPMMDGNDKQPAIITDFKEYHTDTTVKFVIKMNSDKLRASKEEGLHKVFKLQSVINTTSMVLFDPFGYLRRFENVTDICKEFFEIRKKKYIERKSFQEGLLRAQSERLSDQARFILAKIKGEILIENKRKAAIVEQLIKMDFKPDPVKKWMEERKKQELMMLGEVAQDEDEEEQESEENAHQSKELTNKLSDYDYLVGMAILKLSEEEKDKLLKESEAKLNELKALEEMTWADLWKNDLNSFLAELEKQEAKEQADLDIQIKNTAKKLQFDTGGVSRKKAHIGLVRAMLPDPFAERVVPKIDAVKEKYEQKKAGEGRGRRRKVPVVKESKREGTDVRKFFNQDENNEQENLSEVIVKQRELSKKDDQLDENDIIDELSVHESSNDSITALPIDKKKGTNKKDSTEKISGIQRSIAPESKKSSRRGGGKRERNEKNSAKEEQNSPVMRMEDFFGPKVGKKQPRQQKDPNESDLETSDETGPSHRKELPLRQKTRLNYNVDDGDDGSDDEKVEEDSIVVPKKKRNKKVIESESDEDYEMQLSSD</sequence>
<dbReference type="InterPro" id="IPR006171">
    <property type="entry name" value="TOPRIM_dom"/>
</dbReference>
<evidence type="ECO:0000256" key="10">
    <source>
        <dbReference type="ARBA" id="ARBA00023125"/>
    </source>
</evidence>
<evidence type="ECO:0000256" key="13">
    <source>
        <dbReference type="RuleBase" id="RU362094"/>
    </source>
</evidence>
<dbReference type="SMART" id="SM00434">
    <property type="entry name" value="TOP4c"/>
    <property type="match status" value="1"/>
</dbReference>
<evidence type="ECO:0000313" key="18">
    <source>
        <dbReference type="EnsemblMetazoa" id="OVOC1920.1"/>
    </source>
</evidence>
<dbReference type="GO" id="GO:0003918">
    <property type="term" value="F:DNA topoisomerase type II (double strand cut, ATP-hydrolyzing) activity"/>
    <property type="evidence" value="ECO:0007669"/>
    <property type="project" value="UniProtKB-UniRule"/>
</dbReference>
<dbReference type="PROSITE" id="PS52040">
    <property type="entry name" value="TOPO_IIA"/>
    <property type="match status" value="1"/>
</dbReference>
<proteinExistence type="inferred from homology"/>
<dbReference type="PANTHER" id="PTHR10169">
    <property type="entry name" value="DNA TOPOISOMERASE/GYRASE"/>
    <property type="match status" value="1"/>
</dbReference>
<evidence type="ECO:0000256" key="9">
    <source>
        <dbReference type="ARBA" id="ARBA00023029"/>
    </source>
</evidence>
<evidence type="ECO:0000313" key="19">
    <source>
        <dbReference type="Proteomes" id="UP000024404"/>
    </source>
</evidence>
<dbReference type="PROSITE" id="PS00177">
    <property type="entry name" value="TOPOISOMERASE_II"/>
    <property type="match status" value="1"/>
</dbReference>
<organism evidence="18 19">
    <name type="scientific">Onchocerca volvulus</name>
    <dbReference type="NCBI Taxonomy" id="6282"/>
    <lineage>
        <taxon>Eukaryota</taxon>
        <taxon>Metazoa</taxon>
        <taxon>Ecdysozoa</taxon>
        <taxon>Nematoda</taxon>
        <taxon>Chromadorea</taxon>
        <taxon>Rhabditida</taxon>
        <taxon>Spirurina</taxon>
        <taxon>Spiruromorpha</taxon>
        <taxon>Filarioidea</taxon>
        <taxon>Onchocercidae</taxon>
        <taxon>Onchocerca</taxon>
    </lineage>
</organism>
<comment type="subunit">
    <text evidence="13">Homodimer.</text>
</comment>
<dbReference type="Proteomes" id="UP000024404">
    <property type="component" value="Unassembled WGS sequence"/>
</dbReference>
<evidence type="ECO:0000259" key="16">
    <source>
        <dbReference type="PROSITE" id="PS50880"/>
    </source>
</evidence>
<feature type="compositionally biased region" description="Basic and acidic residues" evidence="15">
    <location>
        <begin position="1299"/>
        <end position="1308"/>
    </location>
</feature>
<accession>A0A8R1XTM2</accession>
<keyword evidence="19" id="KW-1185">Reference proteome</keyword>
<dbReference type="InterPro" id="IPR013506">
    <property type="entry name" value="Topo_IIA_bsu_dom2"/>
</dbReference>
<feature type="domain" description="Topo IIA-type catalytic" evidence="17">
    <location>
        <begin position="766"/>
        <end position="1230"/>
    </location>
</feature>
<keyword evidence="9 12" id="KW-0799">Topoisomerase</keyword>
<keyword evidence="7 13" id="KW-0067">ATP-binding</keyword>
<keyword evidence="11 12" id="KW-0413">Isomerase</keyword>
<evidence type="ECO:0000256" key="3">
    <source>
        <dbReference type="ARBA" id="ARBA00001946"/>
    </source>
</evidence>
<evidence type="ECO:0000256" key="5">
    <source>
        <dbReference type="ARBA" id="ARBA00022723"/>
    </source>
</evidence>
<comment type="function">
    <text evidence="13">Control of topological states of DNA by transient breakage and subsequent rejoining of DNA strands. Topoisomerase II makes double-strand breaks.</text>
</comment>
<evidence type="ECO:0000259" key="17">
    <source>
        <dbReference type="PROSITE" id="PS52040"/>
    </source>
</evidence>
<dbReference type="InterPro" id="IPR003594">
    <property type="entry name" value="HATPase_dom"/>
</dbReference>
<feature type="region of interest" description="Disordered" evidence="15">
    <location>
        <begin position="1299"/>
        <end position="1533"/>
    </location>
</feature>
<feature type="compositionally biased region" description="Basic and acidic residues" evidence="15">
    <location>
        <begin position="1470"/>
        <end position="1479"/>
    </location>
</feature>
<dbReference type="Pfam" id="PF00521">
    <property type="entry name" value="DNA_topoisoIV"/>
    <property type="match status" value="1"/>
</dbReference>
<dbReference type="GO" id="GO:0006265">
    <property type="term" value="P:DNA topological change"/>
    <property type="evidence" value="ECO:0007669"/>
    <property type="project" value="UniProtKB-UniRule"/>
</dbReference>
<dbReference type="InterPro" id="IPR036890">
    <property type="entry name" value="HATPase_C_sf"/>
</dbReference>
<evidence type="ECO:0000256" key="15">
    <source>
        <dbReference type="SAM" id="MobiDB-lite"/>
    </source>
</evidence>
<dbReference type="CDD" id="cd03481">
    <property type="entry name" value="TopoIIA_Trans_ScTopoIIA"/>
    <property type="match status" value="1"/>
</dbReference>
<feature type="compositionally biased region" description="Acidic residues" evidence="15">
    <location>
        <begin position="1490"/>
        <end position="1505"/>
    </location>
</feature>
<feature type="compositionally biased region" description="Basic and acidic residues" evidence="15">
    <location>
        <begin position="1347"/>
        <end position="1357"/>
    </location>
</feature>
<dbReference type="CDD" id="cd00187">
    <property type="entry name" value="TOP4c"/>
    <property type="match status" value="1"/>
</dbReference>
<dbReference type="InterPro" id="IPR034157">
    <property type="entry name" value="TOPRIM_TopoII"/>
</dbReference>
<dbReference type="GO" id="GO:0005524">
    <property type="term" value="F:ATP binding"/>
    <property type="evidence" value="ECO:0007669"/>
    <property type="project" value="UniProtKB-UniRule"/>
</dbReference>
<dbReference type="PRINTS" id="PR01158">
    <property type="entry name" value="TOPISMRASEII"/>
</dbReference>
<evidence type="ECO:0000256" key="11">
    <source>
        <dbReference type="ARBA" id="ARBA00023235"/>
    </source>
</evidence>
<dbReference type="Pfam" id="PF02518">
    <property type="entry name" value="HATPase_c"/>
    <property type="match status" value="1"/>
</dbReference>
<feature type="compositionally biased region" description="Basic and acidic residues" evidence="15">
    <location>
        <begin position="1418"/>
        <end position="1443"/>
    </location>
</feature>
<dbReference type="Gene3D" id="3.30.1360.40">
    <property type="match status" value="1"/>
</dbReference>
<name>A0A8R1XTM2_ONCVO</name>
<dbReference type="EMBL" id="CMVM020000060">
    <property type="status" value="NOT_ANNOTATED_CDS"/>
    <property type="molecule type" value="Genomic_DNA"/>
</dbReference>
<feature type="domain" description="Toprim" evidence="16">
    <location>
        <begin position="506"/>
        <end position="623"/>
    </location>
</feature>
<dbReference type="FunFam" id="3.90.199.10:FF:000002">
    <property type="entry name" value="DNA topoisomerase 2"/>
    <property type="match status" value="1"/>
</dbReference>
<dbReference type="GO" id="GO:0003677">
    <property type="term" value="F:DNA binding"/>
    <property type="evidence" value="ECO:0007669"/>
    <property type="project" value="UniProtKB-UniRule"/>
</dbReference>
<dbReference type="PRINTS" id="PR00418">
    <property type="entry name" value="TPI2FAMILY"/>
</dbReference>
<dbReference type="FunFam" id="3.30.1490.30:FF:000001">
    <property type="entry name" value="DNA topoisomerase 2"/>
    <property type="match status" value="1"/>
</dbReference>
<dbReference type="EnsemblMetazoa" id="OVOC1920.1">
    <property type="protein sequence ID" value="OVOC1920.1"/>
    <property type="gene ID" value="WBGene00238729"/>
</dbReference>
<evidence type="ECO:0000256" key="4">
    <source>
        <dbReference type="ARBA" id="ARBA00011080"/>
    </source>
</evidence>
<evidence type="ECO:0000256" key="12">
    <source>
        <dbReference type="PROSITE-ProRule" id="PRU01384"/>
    </source>
</evidence>
<keyword evidence="10 12" id="KW-0238">DNA-binding</keyword>
<evidence type="ECO:0000256" key="7">
    <source>
        <dbReference type="ARBA" id="ARBA00022840"/>
    </source>
</evidence>
<evidence type="ECO:0000256" key="6">
    <source>
        <dbReference type="ARBA" id="ARBA00022741"/>
    </source>
</evidence>
<dbReference type="Gene3D" id="3.30.565.10">
    <property type="entry name" value="Histidine kinase-like ATPase, C-terminal domain"/>
    <property type="match status" value="1"/>
</dbReference>
<reference evidence="18" key="2">
    <citation type="submission" date="2022-06" db="UniProtKB">
        <authorList>
            <consortium name="EnsemblMetazoa"/>
        </authorList>
    </citation>
    <scope>IDENTIFICATION</scope>
</reference>
<dbReference type="PROSITE" id="PS50880">
    <property type="entry name" value="TOPRIM"/>
    <property type="match status" value="1"/>
</dbReference>
<dbReference type="InterPro" id="IPR002205">
    <property type="entry name" value="Topo_IIA_dom_A"/>
</dbReference>
<evidence type="ECO:0000256" key="2">
    <source>
        <dbReference type="ARBA" id="ARBA00001913"/>
    </source>
</evidence>
<dbReference type="InterPro" id="IPR050634">
    <property type="entry name" value="DNA_Topoisomerase_II"/>
</dbReference>
<dbReference type="InterPro" id="IPR020568">
    <property type="entry name" value="Ribosomal_Su5_D2-typ_SF"/>
</dbReference>
<dbReference type="InterPro" id="IPR018522">
    <property type="entry name" value="TopoIIA_CS"/>
</dbReference>
<dbReference type="InterPro" id="IPR013757">
    <property type="entry name" value="Topo_IIA_A_a_sf"/>
</dbReference>
<dbReference type="InterPro" id="IPR014721">
    <property type="entry name" value="Ribsml_uS5_D2-typ_fold_subgr"/>
</dbReference>
<dbReference type="SUPFAM" id="SSF55874">
    <property type="entry name" value="ATPase domain of HSP90 chaperone/DNA topoisomerase II/histidine kinase"/>
    <property type="match status" value="1"/>
</dbReference>
<dbReference type="Pfam" id="PF16898">
    <property type="entry name" value="TOPRIM_C"/>
    <property type="match status" value="1"/>
</dbReference>
<feature type="region of interest" description="Disordered" evidence="15">
    <location>
        <begin position="1"/>
        <end position="57"/>
    </location>
</feature>
<feature type="active site" description="O-(5'-phospho-DNA)-tyrosine intermediate" evidence="12">
    <location>
        <position position="856"/>
    </location>
</feature>
<protein>
    <recommendedName>
        <fullName evidence="13">DNA topoisomerase 2</fullName>
        <ecNumber evidence="13">5.6.2.2</ecNumber>
    </recommendedName>
</protein>
<keyword evidence="5" id="KW-0479">Metal-binding</keyword>
<comment type="cofactor">
    <cofactor evidence="2">
        <name>Ca(2+)</name>
        <dbReference type="ChEBI" id="CHEBI:29108"/>
    </cofactor>
</comment>
<dbReference type="Pfam" id="PF01751">
    <property type="entry name" value="Toprim"/>
    <property type="match status" value="1"/>
</dbReference>
<dbReference type="SUPFAM" id="SSF54211">
    <property type="entry name" value="Ribosomal protein S5 domain 2-like"/>
    <property type="match status" value="1"/>
</dbReference>
<dbReference type="InterPro" id="IPR013760">
    <property type="entry name" value="Topo_IIA-like_dom_sf"/>
</dbReference>
<dbReference type="GO" id="GO:0000819">
    <property type="term" value="P:sister chromatid segregation"/>
    <property type="evidence" value="ECO:0007669"/>
    <property type="project" value="TreeGrafter"/>
</dbReference>
<dbReference type="Gene3D" id="1.10.268.10">
    <property type="entry name" value="Topoisomerase, domain 3"/>
    <property type="match status" value="1"/>
</dbReference>
<dbReference type="Gene3D" id="3.40.50.670">
    <property type="match status" value="1"/>
</dbReference>
<dbReference type="AlphaFoldDB" id="A0A8R1XTM2"/>
<evidence type="ECO:0000256" key="8">
    <source>
        <dbReference type="ARBA" id="ARBA00022842"/>
    </source>
</evidence>
<keyword evidence="8" id="KW-0460">Magnesium</keyword>
<feature type="compositionally biased region" description="Basic and acidic residues" evidence="15">
    <location>
        <begin position="1383"/>
        <end position="1396"/>
    </location>
</feature>
<dbReference type="InterPro" id="IPR001154">
    <property type="entry name" value="TopoII_euk"/>
</dbReference>
<comment type="catalytic activity">
    <reaction evidence="1 12 13">
        <text>ATP-dependent breakage, passage and rejoining of double-stranded DNA.</text>
        <dbReference type="EC" id="5.6.2.2"/>
    </reaction>
</comment>
<dbReference type="GO" id="GO:0046872">
    <property type="term" value="F:metal ion binding"/>
    <property type="evidence" value="ECO:0007669"/>
    <property type="project" value="UniProtKB-KW"/>
</dbReference>
<evidence type="ECO:0000256" key="14">
    <source>
        <dbReference type="SAM" id="Coils"/>
    </source>
</evidence>
<dbReference type="GO" id="GO:0000712">
    <property type="term" value="P:resolution of meiotic recombination intermediates"/>
    <property type="evidence" value="ECO:0007669"/>
    <property type="project" value="TreeGrafter"/>
</dbReference>
<dbReference type="FunFam" id="3.40.50.670:FF:000001">
    <property type="entry name" value="DNA topoisomerase 2"/>
    <property type="match status" value="2"/>
</dbReference>
<dbReference type="Pfam" id="PF00204">
    <property type="entry name" value="DNA_gyraseB"/>
    <property type="match status" value="1"/>
</dbReference>
<comment type="cofactor">
    <cofactor evidence="3">
        <name>Mg(2+)</name>
        <dbReference type="ChEBI" id="CHEBI:18420"/>
    </cofactor>
</comment>